<dbReference type="AlphaFoldDB" id="A0A9P6C1Y6"/>
<dbReference type="InterPro" id="IPR024119">
    <property type="entry name" value="TF_DEAF-1"/>
</dbReference>
<keyword evidence="1" id="KW-0479">Metal-binding</keyword>
<name>A0A9P6C1Y6_9AGAR</name>
<evidence type="ECO:0000256" key="4">
    <source>
        <dbReference type="PROSITE-ProRule" id="PRU00134"/>
    </source>
</evidence>
<dbReference type="PANTHER" id="PTHR10237">
    <property type="entry name" value="DEFORMED EPIDERMAL AUTOREGULATORY FACTOR 1 HOMOLOG SUPPRESSIN"/>
    <property type="match status" value="1"/>
</dbReference>
<reference evidence="6" key="1">
    <citation type="submission" date="2020-11" db="EMBL/GenBank/DDBJ databases">
        <authorList>
            <consortium name="DOE Joint Genome Institute"/>
            <person name="Ahrendt S."/>
            <person name="Riley R."/>
            <person name="Andreopoulos W."/>
            <person name="Labutti K."/>
            <person name="Pangilinan J."/>
            <person name="Ruiz-Duenas F.J."/>
            <person name="Barrasa J.M."/>
            <person name="Sanchez-Garcia M."/>
            <person name="Camarero S."/>
            <person name="Miyauchi S."/>
            <person name="Serrano A."/>
            <person name="Linde D."/>
            <person name="Babiker R."/>
            <person name="Drula E."/>
            <person name="Ayuso-Fernandez I."/>
            <person name="Pacheco R."/>
            <person name="Padilla G."/>
            <person name="Ferreira P."/>
            <person name="Barriuso J."/>
            <person name="Kellner H."/>
            <person name="Castanera R."/>
            <person name="Alfaro M."/>
            <person name="Ramirez L."/>
            <person name="Pisabarro A.G."/>
            <person name="Kuo A."/>
            <person name="Tritt A."/>
            <person name="Lipzen A."/>
            <person name="He G."/>
            <person name="Yan M."/>
            <person name="Ng V."/>
            <person name="Cullen D."/>
            <person name="Martin F."/>
            <person name="Rosso M.-N."/>
            <person name="Henrissat B."/>
            <person name="Hibbett D."/>
            <person name="Martinez A.T."/>
            <person name="Grigoriev I.V."/>
        </authorList>
    </citation>
    <scope>NUCLEOTIDE SEQUENCE</scope>
    <source>
        <strain evidence="6">MF-IS2</strain>
    </source>
</reference>
<keyword evidence="2 4" id="KW-0863">Zinc-finger</keyword>
<dbReference type="EMBL" id="MU151144">
    <property type="protein sequence ID" value="KAF9448971.1"/>
    <property type="molecule type" value="Genomic_DNA"/>
</dbReference>
<dbReference type="GO" id="GO:0008270">
    <property type="term" value="F:zinc ion binding"/>
    <property type="evidence" value="ECO:0007669"/>
    <property type="project" value="UniProtKB-KW"/>
</dbReference>
<dbReference type="OrthoDB" id="432970at2759"/>
<dbReference type="GO" id="GO:0000981">
    <property type="term" value="F:DNA-binding transcription factor activity, RNA polymerase II-specific"/>
    <property type="evidence" value="ECO:0007669"/>
    <property type="project" value="TreeGrafter"/>
</dbReference>
<dbReference type="Proteomes" id="UP000807342">
    <property type="component" value="Unassembled WGS sequence"/>
</dbReference>
<protein>
    <recommendedName>
        <fullName evidence="5">MYND-type domain-containing protein</fullName>
    </recommendedName>
</protein>
<dbReference type="PROSITE" id="PS50865">
    <property type="entry name" value="ZF_MYND_2"/>
    <property type="match status" value="1"/>
</dbReference>
<evidence type="ECO:0000259" key="5">
    <source>
        <dbReference type="PROSITE" id="PS50865"/>
    </source>
</evidence>
<dbReference type="Gene3D" id="6.10.140.2220">
    <property type="match status" value="1"/>
</dbReference>
<dbReference type="GO" id="GO:0005634">
    <property type="term" value="C:nucleus"/>
    <property type="evidence" value="ECO:0007669"/>
    <property type="project" value="TreeGrafter"/>
</dbReference>
<gene>
    <name evidence="6" type="ORF">P691DRAFT_704001</name>
</gene>
<evidence type="ECO:0000256" key="2">
    <source>
        <dbReference type="ARBA" id="ARBA00022771"/>
    </source>
</evidence>
<dbReference type="Pfam" id="PF14737">
    <property type="entry name" value="DUF4470"/>
    <property type="match status" value="1"/>
</dbReference>
<feature type="domain" description="MYND-type" evidence="5">
    <location>
        <begin position="1144"/>
        <end position="1183"/>
    </location>
</feature>
<proteinExistence type="predicted"/>
<evidence type="ECO:0000256" key="1">
    <source>
        <dbReference type="ARBA" id="ARBA00022723"/>
    </source>
</evidence>
<organism evidence="6 7">
    <name type="scientific">Macrolepiota fuliginosa MF-IS2</name>
    <dbReference type="NCBI Taxonomy" id="1400762"/>
    <lineage>
        <taxon>Eukaryota</taxon>
        <taxon>Fungi</taxon>
        <taxon>Dikarya</taxon>
        <taxon>Basidiomycota</taxon>
        <taxon>Agaricomycotina</taxon>
        <taxon>Agaricomycetes</taxon>
        <taxon>Agaricomycetidae</taxon>
        <taxon>Agaricales</taxon>
        <taxon>Agaricineae</taxon>
        <taxon>Agaricaceae</taxon>
        <taxon>Macrolepiota</taxon>
    </lineage>
</organism>
<dbReference type="SUPFAM" id="SSF144232">
    <property type="entry name" value="HIT/MYND zinc finger-like"/>
    <property type="match status" value="1"/>
</dbReference>
<dbReference type="Pfam" id="PF01753">
    <property type="entry name" value="zf-MYND"/>
    <property type="match status" value="1"/>
</dbReference>
<evidence type="ECO:0000256" key="3">
    <source>
        <dbReference type="ARBA" id="ARBA00022833"/>
    </source>
</evidence>
<keyword evidence="7" id="KW-1185">Reference proteome</keyword>
<dbReference type="InterPro" id="IPR002893">
    <property type="entry name" value="Znf_MYND"/>
</dbReference>
<accession>A0A9P6C1Y6</accession>
<dbReference type="InterPro" id="IPR027974">
    <property type="entry name" value="DUF4470"/>
</dbReference>
<sequence>MSHPTSWPSDTSFYPIGNTPPICLTDHLPPEVDAKILLLGCGDPRNILYTVNVDHGAPDSGIENRLMDITCCDSEPAIIARNVLLFTFIMDSVEPKRINQYWSIFYDIFFDQKTASLLNEQCLKLVNYATDVATWNSSPYGHLLRFTTEGSLNGARRHWRLYIETLGLSNPEQNQLKQVFLSQMKKMSAQLPSLDVSSIYAAAPSSFQFPWDLKMYTQYWKTGITVSDIDLRSMTQINPTFLFSIAGRRFNLHFGTDLCSSFHLSLALARAIFGDMVASMPATTEREVWAACRTQFSMWSTTFHKSTKAPAPQTKVIIRFVAGDALAFCDALRLWRIGNSTPSVYTSTWGVSKYSFYDESMPTSFNVIDSSNLSDHLGLVNILVAAIPILQKGPHTILNTNSLLSYKNHPTQRSDIEARALLDFPSLALFLGVTPVCHSSGLTFRNGCESAIFSMVVSATVGRYYERCSWRFSDFTHARWDGSFTQRRHRLRFAPAELAHKLLSLYLNMFQNENVALSNPFQAGGANLTKFKSPHYHRRSFVQFLNIVRTSDHLDVDWSETLSRFVTRITANNSLIVGSNNLPNLFTDLHMWGIHSEECFASGFIMARYGSRPAPFQAWDNIPPVVCVVLKVPRSALKVLKELQEDQTGGPILECETYSKFHKIYSSIRPTFGDIINASGLPGQKVIVEDPQGLNGNSPLVISFYVPAWVLAEDPDNLQVGLCLKNTFEHSRAFVPKLGPSLRLFSTKLSNRGHVFIFPERPDNPGELERFTTVNALPSQDNDVPALGTTVISLNSQTGLATLSKRFDATVVAVKDALTNKAVVETKQTAPSCIEITIGDHRYPLYYPIPVDGSRTKTRIARKSSYIEIEAPARISPLTQLMLQPFPMTLTSDDGNTAQATCWNAPYVNLDALPTIPSSGDSKWVKTHIRISLSRAERGQSLAAPPENWGPLMRFKMSISNILNRFVESQARICLLQDTSLSKPKPHAILLLSSIRFDLSSGTVIGDAAVVVPTSPSAMSTLDGHLSGTTVVKINTNDEEVRLWKHALPAFADRCRKWQHLPTCEYHQHETIPLSIEYNSTPLCSCGVGKNLGPFLKNNNWRGIVPYATRIALSPVFPVTYLEDVTEGSSETTSQSNVVHTSDCSRCGSSGKPKLLQCSACQVVKYCSKDCQRADWGTHKHICKTLGKRST</sequence>
<dbReference type="PANTHER" id="PTHR10237:SF14">
    <property type="entry name" value="MYND-TYPE DOMAIN-CONTAINING PROTEIN"/>
    <property type="match status" value="1"/>
</dbReference>
<evidence type="ECO:0000313" key="6">
    <source>
        <dbReference type="EMBL" id="KAF9448971.1"/>
    </source>
</evidence>
<evidence type="ECO:0000313" key="7">
    <source>
        <dbReference type="Proteomes" id="UP000807342"/>
    </source>
</evidence>
<comment type="caution">
    <text evidence="6">The sequence shown here is derived from an EMBL/GenBank/DDBJ whole genome shotgun (WGS) entry which is preliminary data.</text>
</comment>
<keyword evidence="3" id="KW-0862">Zinc</keyword>